<keyword evidence="2" id="KW-1185">Reference proteome</keyword>
<evidence type="ECO:0000313" key="1">
    <source>
        <dbReference type="EMBL" id="KAJ3711090.1"/>
    </source>
</evidence>
<accession>A0AA38JCJ0</accession>
<organism evidence="1 2">
    <name type="scientific">Lentinula guzmanii</name>
    <dbReference type="NCBI Taxonomy" id="2804957"/>
    <lineage>
        <taxon>Eukaryota</taxon>
        <taxon>Fungi</taxon>
        <taxon>Dikarya</taxon>
        <taxon>Basidiomycota</taxon>
        <taxon>Agaricomycotina</taxon>
        <taxon>Agaricomycetes</taxon>
        <taxon>Agaricomycetidae</taxon>
        <taxon>Agaricales</taxon>
        <taxon>Marasmiineae</taxon>
        <taxon>Omphalotaceae</taxon>
        <taxon>Lentinula</taxon>
    </lineage>
</organism>
<reference evidence="1" key="1">
    <citation type="submission" date="2022-08" db="EMBL/GenBank/DDBJ databases">
        <authorList>
            <consortium name="DOE Joint Genome Institute"/>
            <person name="Min B."/>
            <person name="Sierra-Patev S."/>
            <person name="Naranjo-Ortiz M."/>
            <person name="Looney B."/>
            <person name="Konkel Z."/>
            <person name="Slot J.C."/>
            <person name="Sakamoto Y."/>
            <person name="Steenwyk J.L."/>
            <person name="Rokas A."/>
            <person name="Carro J."/>
            <person name="Camarero S."/>
            <person name="Ferreira P."/>
            <person name="Molpeceres G."/>
            <person name="Ruiz-duenas F.J."/>
            <person name="Serrano A."/>
            <person name="Henrissat B."/>
            <person name="Drula E."/>
            <person name="Hughes K.W."/>
            <person name="Mata J.L."/>
            <person name="Ishikawa N.K."/>
            <person name="Vargas-Isla R."/>
            <person name="Ushijima S."/>
            <person name="Smith C.A."/>
            <person name="Ahrendt S."/>
            <person name="Andreopoulos W."/>
            <person name="He G."/>
            <person name="LaButti K."/>
            <person name="Lipzen A."/>
            <person name="Ng V."/>
            <person name="Riley R."/>
            <person name="Sandor L."/>
            <person name="Barry K."/>
            <person name="Martinez A.T."/>
            <person name="Xiao Y."/>
            <person name="Gibbons J.G."/>
            <person name="Terashima K."/>
            <person name="Hibbett D.S."/>
            <person name="Grigoriev I.V."/>
        </authorList>
    </citation>
    <scope>NUCLEOTIDE SEQUENCE</scope>
    <source>
        <strain evidence="1">ET3784</strain>
    </source>
</reference>
<evidence type="ECO:0000313" key="2">
    <source>
        <dbReference type="Proteomes" id="UP001176059"/>
    </source>
</evidence>
<dbReference type="EMBL" id="JANVFO010000126">
    <property type="protein sequence ID" value="KAJ3711090.1"/>
    <property type="molecule type" value="Genomic_DNA"/>
</dbReference>
<gene>
    <name evidence="1" type="ORF">DFJ43DRAFT_1044466</name>
</gene>
<comment type="caution">
    <text evidence="1">The sequence shown here is derived from an EMBL/GenBank/DDBJ whole genome shotgun (WGS) entry which is preliminary data.</text>
</comment>
<proteinExistence type="predicted"/>
<sequence length="302" mass="33930">MYQQCPVEGHFPGCGQVPEETGNMHMAQTVSTPDVPTYASVSPMFLPLSRFLLPPWMDIATKNQASPVRGSNRSMSPTITNANLSKQEGDIYCENARGENRIAELSLLKPGHKLPTFAIDALSAPQNRCLLQRLLTKLPPRTLYSRLSLGCAKRILKGFKRCQERTVLSSFRGQCIQALHARGELSRRGFKRRHAPNKAQRVVPPKPYGSNQSFLTTRELLQTSLGVCHRTAMVKKDFCQGYRGNTVTIRHMQRRTFCKISKALCESGNDGYVYAFEGRRWTYGGCKLTLSLIYGKQIYHAS</sequence>
<dbReference type="AlphaFoldDB" id="A0AA38JCJ0"/>
<name>A0AA38JCJ0_9AGAR</name>
<reference evidence="1" key="2">
    <citation type="journal article" date="2023" name="Proc. Natl. Acad. Sci. U.S.A.">
        <title>A global phylogenomic analysis of the shiitake genus Lentinula.</title>
        <authorList>
            <person name="Sierra-Patev S."/>
            <person name="Min B."/>
            <person name="Naranjo-Ortiz M."/>
            <person name="Looney B."/>
            <person name="Konkel Z."/>
            <person name="Slot J.C."/>
            <person name="Sakamoto Y."/>
            <person name="Steenwyk J.L."/>
            <person name="Rokas A."/>
            <person name="Carro J."/>
            <person name="Camarero S."/>
            <person name="Ferreira P."/>
            <person name="Molpeceres G."/>
            <person name="Ruiz-Duenas F.J."/>
            <person name="Serrano A."/>
            <person name="Henrissat B."/>
            <person name="Drula E."/>
            <person name="Hughes K.W."/>
            <person name="Mata J.L."/>
            <person name="Ishikawa N.K."/>
            <person name="Vargas-Isla R."/>
            <person name="Ushijima S."/>
            <person name="Smith C.A."/>
            <person name="Donoghue J."/>
            <person name="Ahrendt S."/>
            <person name="Andreopoulos W."/>
            <person name="He G."/>
            <person name="LaButti K."/>
            <person name="Lipzen A."/>
            <person name="Ng V."/>
            <person name="Riley R."/>
            <person name="Sandor L."/>
            <person name="Barry K."/>
            <person name="Martinez A.T."/>
            <person name="Xiao Y."/>
            <person name="Gibbons J.G."/>
            <person name="Terashima K."/>
            <person name="Grigoriev I.V."/>
            <person name="Hibbett D."/>
        </authorList>
    </citation>
    <scope>NUCLEOTIDE SEQUENCE</scope>
    <source>
        <strain evidence="1">ET3784</strain>
    </source>
</reference>
<dbReference type="Proteomes" id="UP001176059">
    <property type="component" value="Unassembled WGS sequence"/>
</dbReference>
<protein>
    <submittedName>
        <fullName evidence="1">Uncharacterized protein</fullName>
    </submittedName>
</protein>